<sequence>MTRRLVWSIDDETYVYDTKEEAIISLWDWESYGLSDPYELVGCALSEGTLQMIEGHQFMPNANDMEDAAYCRLADMVGEVADDFEFYPEAKKELQDFLDEWTKKHYSVIKDLYEVVDIQPAWVSHSDIEKLVMDGQLVVRERE</sequence>
<gene>
    <name evidence="1" type="ORF">EM_012</name>
</gene>
<dbReference type="EMBL" id="ON169972">
    <property type="protein sequence ID" value="UPW35814.1"/>
    <property type="molecule type" value="Genomic_DNA"/>
</dbReference>
<accession>A0AAE9HFT4</accession>
<evidence type="ECO:0000313" key="2">
    <source>
        <dbReference type="Proteomes" id="UP000831536"/>
    </source>
</evidence>
<organism evidence="1 2">
    <name type="scientific">Pseudomonas phage EM</name>
    <dbReference type="NCBI Taxonomy" id="2936914"/>
    <lineage>
        <taxon>Viruses</taxon>
        <taxon>Duplodnaviria</taxon>
        <taxon>Heunggongvirae</taxon>
        <taxon>Uroviricota</taxon>
        <taxon>Caudoviricetes</taxon>
        <taxon>Vandenendeviridae</taxon>
        <taxon>Skurskavirinae</taxon>
        <taxon>Baldwinvirus</taxon>
        <taxon>Baldwinvirus EM</taxon>
    </lineage>
</organism>
<keyword evidence="2" id="KW-1185">Reference proteome</keyword>
<reference evidence="1" key="1">
    <citation type="journal article" date="2022" name="J. Appl. Microbiol.">
        <title>Bacteriophage-Antibiotic Combinations Against Multidrug-Resistant Pseudomonas aeruginosa.</title>
        <authorList>
            <person name="Holger D."/>
            <person name="Lev K.L."/>
            <person name="Kebriaei R."/>
            <person name="Morrisette T."/>
            <person name="Shah R."/>
            <person name="Alexander J."/>
            <person name="Lehman S.M."/>
            <person name="Rybak M.J."/>
        </authorList>
    </citation>
    <scope>NUCLEOTIDE SEQUENCE</scope>
</reference>
<evidence type="ECO:0000313" key="1">
    <source>
        <dbReference type="EMBL" id="UPW35814.1"/>
    </source>
</evidence>
<protein>
    <submittedName>
        <fullName evidence="1">Uncharacterized protein</fullName>
    </submittedName>
</protein>
<proteinExistence type="predicted"/>
<dbReference type="Proteomes" id="UP000831536">
    <property type="component" value="Segment"/>
</dbReference>
<name>A0AAE9HFT4_9CAUD</name>